<name>A0AAN4YD43_ASPOZ</name>
<organism evidence="1 2">
    <name type="scientific">Aspergillus oryzae</name>
    <name type="common">Yellow koji mold</name>
    <dbReference type="NCBI Taxonomy" id="5062"/>
    <lineage>
        <taxon>Eukaryota</taxon>
        <taxon>Fungi</taxon>
        <taxon>Dikarya</taxon>
        <taxon>Ascomycota</taxon>
        <taxon>Pezizomycotina</taxon>
        <taxon>Eurotiomycetes</taxon>
        <taxon>Eurotiomycetidae</taxon>
        <taxon>Eurotiales</taxon>
        <taxon>Aspergillaceae</taxon>
        <taxon>Aspergillus</taxon>
        <taxon>Aspergillus subgen. Circumdati</taxon>
    </lineage>
</organism>
<gene>
    <name evidence="1" type="ORF">Aory04_000448000</name>
</gene>
<proteinExistence type="predicted"/>
<dbReference type="AlphaFoldDB" id="A0AAN4YD43"/>
<sequence length="120" mass="13717">MKEVWVESFLIAIRAFTTKSFAQATANALDLEFFGPGCDINTFNAEDLVRFRDTIVISWTPRQLLGNAFRPCSWHASLARPECEPQCPTMDNRLGSQAWTVDLSCKMHLTIDLNKLHRDR</sequence>
<reference evidence="1" key="1">
    <citation type="submission" date="2023-04" db="EMBL/GenBank/DDBJ databases">
        <title>Aspergillus oryzae NBRC 4228.</title>
        <authorList>
            <person name="Ichikawa N."/>
            <person name="Sato H."/>
            <person name="Tonouchi N."/>
        </authorList>
    </citation>
    <scope>NUCLEOTIDE SEQUENCE</scope>
    <source>
        <strain evidence="1">NBRC 4228</strain>
    </source>
</reference>
<evidence type="ECO:0000313" key="2">
    <source>
        <dbReference type="Proteomes" id="UP001165205"/>
    </source>
</evidence>
<dbReference type="Proteomes" id="UP001165205">
    <property type="component" value="Unassembled WGS sequence"/>
</dbReference>
<protein>
    <submittedName>
        <fullName evidence="1">Unnamed protein product</fullName>
    </submittedName>
</protein>
<dbReference type="EMBL" id="BSYA01000040">
    <property type="protein sequence ID" value="GMG27959.1"/>
    <property type="molecule type" value="Genomic_DNA"/>
</dbReference>
<comment type="caution">
    <text evidence="1">The sequence shown here is derived from an EMBL/GenBank/DDBJ whole genome shotgun (WGS) entry which is preliminary data.</text>
</comment>
<accession>A0AAN4YD43</accession>
<evidence type="ECO:0000313" key="1">
    <source>
        <dbReference type="EMBL" id="GMG27959.1"/>
    </source>
</evidence>